<gene>
    <name evidence="1" type="ORF">C7V51_07260</name>
</gene>
<evidence type="ECO:0000313" key="2">
    <source>
        <dbReference type="Proteomes" id="UP000283946"/>
    </source>
</evidence>
<dbReference type="AlphaFoldDB" id="A0AAD1AC95"/>
<proteinExistence type="predicted"/>
<evidence type="ECO:0000313" key="1">
    <source>
        <dbReference type="EMBL" id="AZZ55701.1"/>
    </source>
</evidence>
<organism evidence="1 2">
    <name type="scientific">Rathayibacter iranicus</name>
    <dbReference type="NCBI Taxonomy" id="59737"/>
    <lineage>
        <taxon>Bacteria</taxon>
        <taxon>Bacillati</taxon>
        <taxon>Actinomycetota</taxon>
        <taxon>Actinomycetes</taxon>
        <taxon>Micrococcales</taxon>
        <taxon>Microbacteriaceae</taxon>
        <taxon>Rathayibacter</taxon>
    </lineage>
</organism>
<protein>
    <submittedName>
        <fullName evidence="1">Uncharacterized protein</fullName>
    </submittedName>
</protein>
<dbReference type="KEGG" id="ria:C7V51_07260"/>
<dbReference type="RefSeq" id="WP_104264278.1">
    <property type="nucleotide sequence ID" value="NZ_CP028130.1"/>
</dbReference>
<name>A0AAD1AC95_9MICO</name>
<accession>A0AAD1AC95</accession>
<reference evidence="1 2" key="1">
    <citation type="submission" date="2018-03" db="EMBL/GenBank/DDBJ databases">
        <title>Bacteriophage NCPPB3778 and a type I-E CRISPR drive the evolution of the US Biological Select Agent, Rathayibacter toxicus.</title>
        <authorList>
            <person name="Davis E.W.II."/>
            <person name="Tabima J.F."/>
            <person name="Weisberg A.J."/>
            <person name="Dantas Lopes L."/>
            <person name="Wiseman M.S."/>
            <person name="Wiseman M.S."/>
            <person name="Pupko T."/>
            <person name="Belcher M.S."/>
            <person name="Sechler A.J."/>
            <person name="Tancos M.A."/>
            <person name="Schroeder B.K."/>
            <person name="Murray T.D."/>
            <person name="Luster D.G."/>
            <person name="Schneider W.L."/>
            <person name="Rogers E."/>
            <person name="Andreote F.D."/>
            <person name="Grunwald N.J."/>
            <person name="Putnam M.L."/>
            <person name="Chang J.H."/>
        </authorList>
    </citation>
    <scope>NUCLEOTIDE SEQUENCE [LARGE SCALE GENOMIC DNA]</scope>
    <source>
        <strain evidence="1 2">NCCPB 2253</strain>
    </source>
</reference>
<dbReference type="EMBL" id="CP028130">
    <property type="protein sequence ID" value="AZZ55701.1"/>
    <property type="molecule type" value="Genomic_DNA"/>
</dbReference>
<dbReference type="Proteomes" id="UP000283946">
    <property type="component" value="Chromosome"/>
</dbReference>
<sequence>MSSQIGVIRPSGPDWHAVLNRFLHVPVRPGESDEAWDARWTALDDDFRSRAQAYERLPLADWPDALWAELKASWEAIFDPVAWREDVPLQATMREIRAADVVRAVRVQ</sequence>